<dbReference type="InterPro" id="IPR036754">
    <property type="entry name" value="YbaK/aa-tRNA-synt-asso_dom_sf"/>
</dbReference>
<reference evidence="6 7" key="1">
    <citation type="submission" date="2019-03" db="EMBL/GenBank/DDBJ databases">
        <title>Genomic analyses of the natural microbiome of Caenorhabditis elegans.</title>
        <authorList>
            <person name="Samuel B."/>
        </authorList>
    </citation>
    <scope>NUCLEOTIDE SEQUENCE [LARGE SCALE GENOMIC DNA]</scope>
    <source>
        <strain evidence="6 7">JUb18</strain>
    </source>
</reference>
<keyword evidence="7" id="KW-1185">Reference proteome</keyword>
<comment type="similarity">
    <text evidence="1 4">Belongs to the prolyl-tRNA editing family. YbaK/EbsC subfamily.</text>
</comment>
<dbReference type="NCBIfam" id="TIGR00011">
    <property type="entry name" value="YbaK_EbsC"/>
    <property type="match status" value="1"/>
</dbReference>
<evidence type="ECO:0000259" key="5">
    <source>
        <dbReference type="Pfam" id="PF04073"/>
    </source>
</evidence>
<dbReference type="PANTHER" id="PTHR30411:SF0">
    <property type="entry name" value="CYS-TRNA(PRO)_CYS-TRNA(CYS) DEACYLASE YBAK"/>
    <property type="match status" value="1"/>
</dbReference>
<dbReference type="RefSeq" id="WP_132203571.1">
    <property type="nucleotide sequence ID" value="NZ_JAOQNO010000001.1"/>
</dbReference>
<sequence>MAKKTAGSQRSGSTPATVALRAMGIAFSERSYAHDPAVTDFGGEAARALGVAPERVFKTLLANVDGALAVAIVPVAGTLDLKALAAALGGKRAAMADPAMAERRTGYVVGGMSPLGQRSRLRTVLDASAMAHATVLVSGGRRGLDLELRPDDLLQATSSVLAEIGRVG</sequence>
<dbReference type="InterPro" id="IPR007214">
    <property type="entry name" value="YbaK/aa-tRNA-synth-assoc-dom"/>
</dbReference>
<accession>A0A4R6S0T3</accession>
<dbReference type="GO" id="GO:0006412">
    <property type="term" value="P:translation"/>
    <property type="evidence" value="ECO:0007669"/>
    <property type="project" value="UniProtKB-KW"/>
</dbReference>
<dbReference type="EMBL" id="SNYA01000004">
    <property type="protein sequence ID" value="TDP92567.1"/>
    <property type="molecule type" value="Genomic_DNA"/>
</dbReference>
<evidence type="ECO:0000256" key="4">
    <source>
        <dbReference type="PIRNR" id="PIRNR006181"/>
    </source>
</evidence>
<keyword evidence="3 4" id="KW-0456">Lyase</keyword>
<evidence type="ECO:0000313" key="6">
    <source>
        <dbReference type="EMBL" id="TDP92567.1"/>
    </source>
</evidence>
<dbReference type="EC" id="4.2.-.-" evidence="4"/>
<dbReference type="Pfam" id="PF04073">
    <property type="entry name" value="tRNA_edit"/>
    <property type="match status" value="1"/>
</dbReference>
<feature type="domain" description="YbaK/aminoacyl-tRNA synthetase-associated" evidence="5">
    <location>
        <begin position="43"/>
        <end position="155"/>
    </location>
</feature>
<dbReference type="Proteomes" id="UP000295601">
    <property type="component" value="Unassembled WGS sequence"/>
</dbReference>
<evidence type="ECO:0000256" key="1">
    <source>
        <dbReference type="ARBA" id="ARBA00009798"/>
    </source>
</evidence>
<gene>
    <name evidence="6" type="ORF">EDF62_1782</name>
</gene>
<dbReference type="Gene3D" id="3.90.960.10">
    <property type="entry name" value="YbaK/aminoacyl-tRNA synthetase-associated domain"/>
    <property type="match status" value="1"/>
</dbReference>
<evidence type="ECO:0000256" key="3">
    <source>
        <dbReference type="ARBA" id="ARBA00023239"/>
    </source>
</evidence>
<evidence type="ECO:0000313" key="7">
    <source>
        <dbReference type="Proteomes" id="UP000295601"/>
    </source>
</evidence>
<name>A0A4R6S0T3_9MICO</name>
<organism evidence="6 7">
    <name type="scientific">Leucobacter luti</name>
    <dbReference type="NCBI Taxonomy" id="340320"/>
    <lineage>
        <taxon>Bacteria</taxon>
        <taxon>Bacillati</taxon>
        <taxon>Actinomycetota</taxon>
        <taxon>Actinomycetes</taxon>
        <taxon>Micrococcales</taxon>
        <taxon>Microbacteriaceae</taxon>
        <taxon>Leucobacter</taxon>
    </lineage>
</organism>
<dbReference type="PIRSF" id="PIRSF006181">
    <property type="entry name" value="EbsC_YbaK"/>
    <property type="match status" value="1"/>
</dbReference>
<dbReference type="SUPFAM" id="SSF55826">
    <property type="entry name" value="YbaK/ProRS associated domain"/>
    <property type="match status" value="1"/>
</dbReference>
<protein>
    <recommendedName>
        <fullName evidence="4">Cys-tRNA(Pro)/Cys-tRNA(Cys) deacylase</fullName>
        <ecNumber evidence="4">4.2.-.-</ecNumber>
    </recommendedName>
</protein>
<dbReference type="InterPro" id="IPR004369">
    <property type="entry name" value="Prolyl-tRNA_editing_YbaK/EbsC"/>
</dbReference>
<keyword evidence="2 4" id="KW-0648">Protein biosynthesis</keyword>
<evidence type="ECO:0000256" key="2">
    <source>
        <dbReference type="ARBA" id="ARBA00022917"/>
    </source>
</evidence>
<comment type="caution">
    <text evidence="6">The sequence shown here is derived from an EMBL/GenBank/DDBJ whole genome shotgun (WGS) entry which is preliminary data.</text>
</comment>
<dbReference type="CDD" id="cd00002">
    <property type="entry name" value="YbaK_deacylase"/>
    <property type="match status" value="1"/>
</dbReference>
<dbReference type="AlphaFoldDB" id="A0A4R6S0T3"/>
<dbReference type="GO" id="GO:0002161">
    <property type="term" value="F:aminoacyl-tRNA deacylase activity"/>
    <property type="evidence" value="ECO:0007669"/>
    <property type="project" value="InterPro"/>
</dbReference>
<dbReference type="GO" id="GO:0016829">
    <property type="term" value="F:lyase activity"/>
    <property type="evidence" value="ECO:0007669"/>
    <property type="project" value="UniProtKB-KW"/>
</dbReference>
<dbReference type="OrthoDB" id="9809296at2"/>
<dbReference type="PANTHER" id="PTHR30411">
    <property type="entry name" value="CYTOPLASMIC PROTEIN"/>
    <property type="match status" value="1"/>
</dbReference>
<proteinExistence type="inferred from homology"/>